<dbReference type="GO" id="GO:0005743">
    <property type="term" value="C:mitochondrial inner membrane"/>
    <property type="evidence" value="ECO:0007669"/>
    <property type="project" value="TreeGrafter"/>
</dbReference>
<evidence type="ECO:0000313" key="7">
    <source>
        <dbReference type="EMBL" id="KAI9197946.1"/>
    </source>
</evidence>
<dbReference type="GO" id="GO:0015421">
    <property type="term" value="F:ABC-type oligopeptide transporter activity"/>
    <property type="evidence" value="ECO:0007669"/>
    <property type="project" value="TreeGrafter"/>
</dbReference>
<dbReference type="AlphaFoldDB" id="A0AAD5P3Y3"/>
<dbReference type="InterPro" id="IPR027417">
    <property type="entry name" value="P-loop_NTPase"/>
</dbReference>
<comment type="caution">
    <text evidence="7">The sequence shown here is derived from an EMBL/GenBank/DDBJ whole genome shotgun (WGS) entry which is preliminary data.</text>
</comment>
<evidence type="ECO:0000313" key="8">
    <source>
        <dbReference type="Proteomes" id="UP001064489"/>
    </source>
</evidence>
<accession>A0AAD5P3Y3</accession>
<sequence length="274" mass="29757">MLLSNCEAIFASLSTDALAIKSLVGDVSVLIVQNIATMTVGPVIAFTANWMLALIILAISPMMLIDAFIQAKFQAGFSAETKEMYEEASQVANEAIGGMRTVASFCAEKKVMDLYSNETSSCYLSSYCHGSGHQQGNKAKVSAASILEILDNKPKIDSSNNEGTTLSSVDGDIEFECVSFKYPNRPNVPILKGLCLNIPSGKVEIHKLKLSWLRQQMGLVGQEPILFNETIHTNIAYGKQEQASEEEIITAKKAANAHNFIYALSQGYDTKTPT</sequence>
<evidence type="ECO:0000256" key="2">
    <source>
        <dbReference type="ARBA" id="ARBA00022692"/>
    </source>
</evidence>
<dbReference type="SUPFAM" id="SSF52540">
    <property type="entry name" value="P-loop containing nucleoside triphosphate hydrolases"/>
    <property type="match status" value="1"/>
</dbReference>
<dbReference type="InterPro" id="IPR036640">
    <property type="entry name" value="ABC1_TM_sf"/>
</dbReference>
<gene>
    <name evidence="7" type="ORF">LWI28_007192</name>
</gene>
<dbReference type="GO" id="GO:0005524">
    <property type="term" value="F:ATP binding"/>
    <property type="evidence" value="ECO:0007669"/>
    <property type="project" value="InterPro"/>
</dbReference>
<organism evidence="7 8">
    <name type="scientific">Acer negundo</name>
    <name type="common">Box elder</name>
    <dbReference type="NCBI Taxonomy" id="4023"/>
    <lineage>
        <taxon>Eukaryota</taxon>
        <taxon>Viridiplantae</taxon>
        <taxon>Streptophyta</taxon>
        <taxon>Embryophyta</taxon>
        <taxon>Tracheophyta</taxon>
        <taxon>Spermatophyta</taxon>
        <taxon>Magnoliopsida</taxon>
        <taxon>eudicotyledons</taxon>
        <taxon>Gunneridae</taxon>
        <taxon>Pentapetalae</taxon>
        <taxon>rosids</taxon>
        <taxon>malvids</taxon>
        <taxon>Sapindales</taxon>
        <taxon>Sapindaceae</taxon>
        <taxon>Hippocastanoideae</taxon>
        <taxon>Acereae</taxon>
        <taxon>Acer</taxon>
    </lineage>
</organism>
<dbReference type="InterPro" id="IPR039421">
    <property type="entry name" value="Type_1_exporter"/>
</dbReference>
<keyword evidence="8" id="KW-1185">Reference proteome</keyword>
<dbReference type="Gene3D" id="3.40.50.300">
    <property type="entry name" value="P-loop containing nucleotide triphosphate hydrolases"/>
    <property type="match status" value="2"/>
</dbReference>
<feature type="domain" description="ABC transmembrane type-1" evidence="6">
    <location>
        <begin position="13"/>
        <end position="117"/>
    </location>
</feature>
<dbReference type="SUPFAM" id="SSF90123">
    <property type="entry name" value="ABC transporter transmembrane region"/>
    <property type="match status" value="1"/>
</dbReference>
<proteinExistence type="predicted"/>
<feature type="transmembrane region" description="Helical" evidence="5">
    <location>
        <begin position="48"/>
        <end position="69"/>
    </location>
</feature>
<reference evidence="7 8" key="1">
    <citation type="journal article" date="2022" name="Plant J.">
        <title>Strategies of tolerance reflected in two North American maple genomes.</title>
        <authorList>
            <person name="McEvoy S.L."/>
            <person name="Sezen U.U."/>
            <person name="Trouern-Trend A."/>
            <person name="McMahon S.M."/>
            <person name="Schaberg P.G."/>
            <person name="Yang J."/>
            <person name="Wegrzyn J.L."/>
            <person name="Swenson N.G."/>
        </authorList>
    </citation>
    <scope>NUCLEOTIDE SEQUENCE [LARGE SCALE GENOMIC DNA]</scope>
    <source>
        <strain evidence="7">91603</strain>
    </source>
</reference>
<name>A0AAD5P3Y3_ACENE</name>
<dbReference type="PROSITE" id="PS50929">
    <property type="entry name" value="ABC_TM1F"/>
    <property type="match status" value="1"/>
</dbReference>
<protein>
    <recommendedName>
        <fullName evidence="6">ABC transmembrane type-1 domain-containing protein</fullName>
    </recommendedName>
</protein>
<evidence type="ECO:0000256" key="1">
    <source>
        <dbReference type="ARBA" id="ARBA00004141"/>
    </source>
</evidence>
<dbReference type="Gene3D" id="1.20.1560.10">
    <property type="entry name" value="ABC transporter type 1, transmembrane domain"/>
    <property type="match status" value="2"/>
</dbReference>
<dbReference type="Proteomes" id="UP001064489">
    <property type="component" value="Chromosome 13"/>
</dbReference>
<dbReference type="GO" id="GO:0090374">
    <property type="term" value="P:oligopeptide export from mitochondrion"/>
    <property type="evidence" value="ECO:0007669"/>
    <property type="project" value="TreeGrafter"/>
</dbReference>
<evidence type="ECO:0000256" key="4">
    <source>
        <dbReference type="ARBA" id="ARBA00023136"/>
    </source>
</evidence>
<keyword evidence="4 5" id="KW-0472">Membrane</keyword>
<dbReference type="Pfam" id="PF00664">
    <property type="entry name" value="ABC_membrane"/>
    <property type="match status" value="1"/>
</dbReference>
<comment type="subcellular location">
    <subcellularLocation>
        <location evidence="1">Membrane</location>
        <topology evidence="1">Multi-pass membrane protein</topology>
    </subcellularLocation>
</comment>
<dbReference type="InterPro" id="IPR011527">
    <property type="entry name" value="ABC1_TM_dom"/>
</dbReference>
<evidence type="ECO:0000259" key="6">
    <source>
        <dbReference type="PROSITE" id="PS50929"/>
    </source>
</evidence>
<dbReference type="EMBL" id="JAJSOW010000002">
    <property type="protein sequence ID" value="KAI9197946.1"/>
    <property type="molecule type" value="Genomic_DNA"/>
</dbReference>
<evidence type="ECO:0000256" key="3">
    <source>
        <dbReference type="ARBA" id="ARBA00022989"/>
    </source>
</evidence>
<dbReference type="PANTHER" id="PTHR43394:SF18">
    <property type="entry name" value="ABC TRANSPORTER B FAMILY MEMBER 11-LIKE"/>
    <property type="match status" value="1"/>
</dbReference>
<keyword evidence="3 5" id="KW-1133">Transmembrane helix</keyword>
<keyword evidence="2 5" id="KW-0812">Transmembrane</keyword>
<dbReference type="PANTHER" id="PTHR43394">
    <property type="entry name" value="ATP-DEPENDENT PERMEASE MDL1, MITOCHONDRIAL"/>
    <property type="match status" value="1"/>
</dbReference>
<evidence type="ECO:0000256" key="5">
    <source>
        <dbReference type="SAM" id="Phobius"/>
    </source>
</evidence>